<dbReference type="InterPro" id="IPR051548">
    <property type="entry name" value="Grx-like_ET"/>
</dbReference>
<dbReference type="PANTHER" id="PTHR34386:SF1">
    <property type="entry name" value="GLUTAREDOXIN-LIKE PROTEIN NRDH"/>
    <property type="match status" value="1"/>
</dbReference>
<protein>
    <submittedName>
        <fullName evidence="2">GrxC Glutaredoxin and related proteins</fullName>
    </submittedName>
</protein>
<evidence type="ECO:0000313" key="2">
    <source>
        <dbReference type="EMBL" id="CAB4129721.1"/>
    </source>
</evidence>
<dbReference type="Pfam" id="PF00462">
    <property type="entry name" value="Glutaredoxin"/>
    <property type="match status" value="1"/>
</dbReference>
<organism evidence="2">
    <name type="scientific">uncultured Caudovirales phage</name>
    <dbReference type="NCBI Taxonomy" id="2100421"/>
    <lineage>
        <taxon>Viruses</taxon>
        <taxon>Duplodnaviria</taxon>
        <taxon>Heunggongvirae</taxon>
        <taxon>Uroviricota</taxon>
        <taxon>Caudoviricetes</taxon>
        <taxon>Peduoviridae</taxon>
        <taxon>Maltschvirus</taxon>
        <taxon>Maltschvirus maltsch</taxon>
    </lineage>
</organism>
<reference evidence="2" key="1">
    <citation type="submission" date="2020-04" db="EMBL/GenBank/DDBJ databases">
        <authorList>
            <person name="Chiriac C."/>
            <person name="Salcher M."/>
            <person name="Ghai R."/>
            <person name="Kavagutti S V."/>
        </authorList>
    </citation>
    <scope>NUCLEOTIDE SEQUENCE</scope>
</reference>
<name>A0A6J5L5S6_9CAUD</name>
<dbReference type="PANTHER" id="PTHR34386">
    <property type="entry name" value="GLUTAREDOXIN"/>
    <property type="match status" value="1"/>
</dbReference>
<dbReference type="PRINTS" id="PR00160">
    <property type="entry name" value="GLUTAREDOXIN"/>
</dbReference>
<evidence type="ECO:0000259" key="1">
    <source>
        <dbReference type="Pfam" id="PF00462"/>
    </source>
</evidence>
<dbReference type="PROSITE" id="PS51354">
    <property type="entry name" value="GLUTAREDOXIN_2"/>
    <property type="match status" value="1"/>
</dbReference>
<dbReference type="SUPFAM" id="SSF52833">
    <property type="entry name" value="Thioredoxin-like"/>
    <property type="match status" value="1"/>
</dbReference>
<feature type="domain" description="Glutaredoxin" evidence="1">
    <location>
        <begin position="3"/>
        <end position="59"/>
    </location>
</feature>
<proteinExistence type="predicted"/>
<sequence length="82" mass="9318">MLTIYSKKNCPQCVHAKNFLQSRNVSFNEVKIDEDPSAREFVIAEGHRTVPQFYLNGKLFVEQGFQGLAKLSDSDLLELLEA</sequence>
<dbReference type="InterPro" id="IPR006660">
    <property type="entry name" value="Arsenate_reductase-like"/>
</dbReference>
<dbReference type="InterPro" id="IPR036249">
    <property type="entry name" value="Thioredoxin-like_sf"/>
</dbReference>
<dbReference type="PROSITE" id="PS51353">
    <property type="entry name" value="ARSC"/>
    <property type="match status" value="1"/>
</dbReference>
<dbReference type="GO" id="GO:0009055">
    <property type="term" value="F:electron transfer activity"/>
    <property type="evidence" value="ECO:0007669"/>
    <property type="project" value="TreeGrafter"/>
</dbReference>
<dbReference type="InterPro" id="IPR002109">
    <property type="entry name" value="Glutaredoxin"/>
</dbReference>
<accession>A0A6J5L5S6</accession>
<dbReference type="Gene3D" id="3.40.30.10">
    <property type="entry name" value="Glutaredoxin"/>
    <property type="match status" value="1"/>
</dbReference>
<gene>
    <name evidence="2" type="ORF">UFOVP116_93</name>
</gene>
<dbReference type="EMBL" id="LR796237">
    <property type="protein sequence ID" value="CAB4129721.1"/>
    <property type="molecule type" value="Genomic_DNA"/>
</dbReference>
<dbReference type="InterPro" id="IPR014025">
    <property type="entry name" value="Glutaredoxin_subgr"/>
</dbReference>